<evidence type="ECO:0000313" key="1">
    <source>
        <dbReference type="EMBL" id="CAB9507235.1"/>
    </source>
</evidence>
<gene>
    <name evidence="1" type="ORF">SEMRO_298_G111120.1</name>
</gene>
<dbReference type="AlphaFoldDB" id="A0A9N8HCE0"/>
<comment type="caution">
    <text evidence="1">The sequence shown here is derived from an EMBL/GenBank/DDBJ whole genome shotgun (WGS) entry which is preliminary data.</text>
</comment>
<protein>
    <submittedName>
        <fullName evidence="1">Uncharacterized protein</fullName>
    </submittedName>
</protein>
<evidence type="ECO:0000313" key="2">
    <source>
        <dbReference type="Proteomes" id="UP001153069"/>
    </source>
</evidence>
<dbReference type="Proteomes" id="UP001153069">
    <property type="component" value="Unassembled WGS sequence"/>
</dbReference>
<reference evidence="1" key="1">
    <citation type="submission" date="2020-06" db="EMBL/GenBank/DDBJ databases">
        <authorList>
            <consortium name="Plant Systems Biology data submission"/>
        </authorList>
    </citation>
    <scope>NUCLEOTIDE SEQUENCE</scope>
    <source>
        <strain evidence="1">D6</strain>
    </source>
</reference>
<keyword evidence="2" id="KW-1185">Reference proteome</keyword>
<sequence length="309" mass="34580">MIAYIVNSLCRQKWDRMAYENGTPFTFNSEYMARRFVGLQNEETTAYIAKHLSSMCQETLGCVLDYPVMKGQSVENKAIVMLYSKTDEGANFDENEPAAFNVAFSWELSDGTPCIHYGLFIVTPSHQRKGIQGPLGFLNLYMLLRNIEASTVWMTDLGRSPSGSRHFINFMSEVYPRPPSSKAEEKAALSDDEESQYEAQLRVAREFHARFQKDAGMSANSVLDGMVIKGSNLEGGATALVDVNGSTRSRSKAYNDWIDKLCPSPADELLMVGQFLPGQFVYRQVFQKNFPWLVPSATTTSDSKEQASS</sequence>
<proteinExistence type="predicted"/>
<organism evidence="1 2">
    <name type="scientific">Seminavis robusta</name>
    <dbReference type="NCBI Taxonomy" id="568900"/>
    <lineage>
        <taxon>Eukaryota</taxon>
        <taxon>Sar</taxon>
        <taxon>Stramenopiles</taxon>
        <taxon>Ochrophyta</taxon>
        <taxon>Bacillariophyta</taxon>
        <taxon>Bacillariophyceae</taxon>
        <taxon>Bacillariophycidae</taxon>
        <taxon>Naviculales</taxon>
        <taxon>Naviculaceae</taxon>
        <taxon>Seminavis</taxon>
    </lineage>
</organism>
<dbReference type="EMBL" id="CAICTM010000297">
    <property type="protein sequence ID" value="CAB9507235.1"/>
    <property type="molecule type" value="Genomic_DNA"/>
</dbReference>
<accession>A0A9N8HCE0</accession>
<name>A0A9N8HCE0_9STRA</name>